<dbReference type="AlphaFoldDB" id="B6YT94"/>
<proteinExistence type="predicted"/>
<evidence type="ECO:0000313" key="3">
    <source>
        <dbReference type="Proteomes" id="UP000002727"/>
    </source>
</evidence>
<organism evidence="2 3">
    <name type="scientific">Thermococcus onnurineus (strain NA1)</name>
    <dbReference type="NCBI Taxonomy" id="523850"/>
    <lineage>
        <taxon>Archaea</taxon>
        <taxon>Methanobacteriati</taxon>
        <taxon>Methanobacteriota</taxon>
        <taxon>Thermococci</taxon>
        <taxon>Thermococcales</taxon>
        <taxon>Thermococcaceae</taxon>
        <taxon>Thermococcus</taxon>
    </lineage>
</organism>
<evidence type="ECO:0000313" key="2">
    <source>
        <dbReference type="EMBL" id="ACJ15781.1"/>
    </source>
</evidence>
<feature type="domain" description="Fe/B12 periplasmic-binding" evidence="1">
    <location>
        <begin position="235"/>
        <end position="508"/>
    </location>
</feature>
<dbReference type="Proteomes" id="UP000002727">
    <property type="component" value="Chromosome"/>
</dbReference>
<dbReference type="Gene3D" id="1.20.58.2180">
    <property type="match status" value="1"/>
</dbReference>
<sequence>MRKYLAPLLIGVLLLSVISSGCIGEKNITASNTSPTSATPTPSENSEVVLTLIGPSGEKSLTLEGLKSLPQIEGKGGYKTKMGSIRGVGTYKGVSLKELLELVGGLSPDYNVRIVAADGYSVVVSYDFVLGKGIDTMDENGNPTEGSVVPIIAYEFNGEPITFELDGKVYPIQIALVGDDGCITPGNLWVKAVTRIEVIKPSYVSTGTNEEPKTGYITVTDFRGKEVKVSQPVNRIVAIYGLAAQMVYLIGEGEKIVGGTPMVVSDSFIQLIDPDAKDRVILAGDPTSANVEEIKKLNPDVVFTAAWGDERVNEQIESLGIPVIALDLETVESYLKSLEIIGKVLGKRNEVKEITKYYVNAMERITNKTSKFSEDQKPRVLLVMYSMKSKAFKAPGQEYFQNRLIEMAGGISVSKELPGGWNVINIEQVAEWNPDVIIVVGYSPVYPSTKIKEDILNDPAWGQIRAVKEGKIYAMPNDGESWDYPAPKWILGLYWTAKVLHPELFSDLDIMKEANDFYERFFGISINDVSLVGDIS</sequence>
<dbReference type="SUPFAM" id="SSF56524">
    <property type="entry name" value="Oxidoreductase molybdopterin-binding domain"/>
    <property type="match status" value="1"/>
</dbReference>
<dbReference type="PANTHER" id="PTHR30535">
    <property type="entry name" value="VITAMIN B12-BINDING PROTEIN"/>
    <property type="match status" value="1"/>
</dbReference>
<dbReference type="eggNOG" id="arCOG00266">
    <property type="taxonomic scope" value="Archaea"/>
</dbReference>
<dbReference type="Gene3D" id="3.90.420.10">
    <property type="entry name" value="Oxidoreductase, molybdopterin-binding domain"/>
    <property type="match status" value="1"/>
</dbReference>
<dbReference type="PATRIC" id="fig|523850.10.peg.298"/>
<dbReference type="InterPro" id="IPR002491">
    <property type="entry name" value="ABC_transptr_periplasmic_BD"/>
</dbReference>
<dbReference type="RefSeq" id="WP_012571253.1">
    <property type="nucleotide sequence ID" value="NC_011529.1"/>
</dbReference>
<dbReference type="SUPFAM" id="SSF53807">
    <property type="entry name" value="Helical backbone' metal receptor"/>
    <property type="match status" value="1"/>
</dbReference>
<dbReference type="Pfam" id="PF01497">
    <property type="entry name" value="Peripla_BP_2"/>
    <property type="match status" value="1"/>
</dbReference>
<dbReference type="eggNOG" id="arCOG04233">
    <property type="taxonomic scope" value="Archaea"/>
</dbReference>
<dbReference type="PANTHER" id="PTHR30535:SF34">
    <property type="entry name" value="MOLYBDATE-BINDING PROTEIN MOLA"/>
    <property type="match status" value="1"/>
</dbReference>
<dbReference type="HOGENOM" id="CLU_038034_13_3_2"/>
<dbReference type="Gene3D" id="3.40.50.1980">
    <property type="entry name" value="Nitrogenase molybdenum iron protein domain"/>
    <property type="match status" value="2"/>
</dbReference>
<gene>
    <name evidence="2" type="ordered locus">TON_0296</name>
</gene>
<accession>B6YT94</accession>
<dbReference type="GeneID" id="7017958"/>
<protein>
    <submittedName>
        <fullName evidence="2">ABC-type iron(III)-siderophore transport system, periplasmic component</fullName>
    </submittedName>
</protein>
<dbReference type="PROSITE" id="PS51257">
    <property type="entry name" value="PROKAR_LIPOPROTEIN"/>
    <property type="match status" value="1"/>
</dbReference>
<dbReference type="KEGG" id="ton:TON_0296"/>
<dbReference type="InterPro" id="IPR036374">
    <property type="entry name" value="OxRdtase_Mopterin-bd_sf"/>
</dbReference>
<evidence type="ECO:0000259" key="1">
    <source>
        <dbReference type="PROSITE" id="PS50983"/>
    </source>
</evidence>
<reference evidence="2 3" key="1">
    <citation type="journal article" date="2008" name="J. Bacteriol.">
        <title>The complete genome sequence of Thermococcus onnurineus NA1 reveals a mixed heterotrophic and carboxydotrophic metabolism.</title>
        <authorList>
            <person name="Lee H.S."/>
            <person name="Kang S.G."/>
            <person name="Bae S.S."/>
            <person name="Lim J.K."/>
            <person name="Cho Y."/>
            <person name="Kim Y.J."/>
            <person name="Jeon J.H."/>
            <person name="Cha S.S."/>
            <person name="Kwon K.K."/>
            <person name="Kim H.T."/>
            <person name="Park C.J."/>
            <person name="Lee H.W."/>
            <person name="Kim S.I."/>
            <person name="Chun J."/>
            <person name="Colwell R.R."/>
            <person name="Kim S.J."/>
            <person name="Lee J.H."/>
        </authorList>
    </citation>
    <scope>NUCLEOTIDE SEQUENCE [LARGE SCALE GENOMIC DNA]</scope>
    <source>
        <strain evidence="2 3">NA1</strain>
    </source>
</reference>
<dbReference type="OrthoDB" id="24039at2157"/>
<name>B6YT94_THEON</name>
<dbReference type="STRING" id="523850.TON_0296"/>
<dbReference type="PROSITE" id="PS50983">
    <property type="entry name" value="FE_B12_PBP"/>
    <property type="match status" value="1"/>
</dbReference>
<dbReference type="InterPro" id="IPR050902">
    <property type="entry name" value="ABC_Transporter_SBP"/>
</dbReference>
<dbReference type="EMBL" id="CP000855">
    <property type="protein sequence ID" value="ACJ15781.1"/>
    <property type="molecule type" value="Genomic_DNA"/>
</dbReference>
<keyword evidence="3" id="KW-1185">Reference proteome</keyword>